<evidence type="ECO:0000313" key="4">
    <source>
        <dbReference type="EMBL" id="SIQ04962.1"/>
    </source>
</evidence>
<dbReference type="InterPro" id="IPR000182">
    <property type="entry name" value="GNAT_dom"/>
</dbReference>
<dbReference type="AlphaFoldDB" id="A0A1N6PL80"/>
<reference evidence="5" key="1">
    <citation type="submission" date="2017-01" db="EMBL/GenBank/DDBJ databases">
        <authorList>
            <person name="Varghese N."/>
            <person name="Submissions S."/>
        </authorList>
    </citation>
    <scope>NUCLEOTIDE SEQUENCE [LARGE SCALE GENOMIC DNA]</scope>
    <source>
        <strain evidence="5">ATCC 51758</strain>
    </source>
</reference>
<dbReference type="Pfam" id="PF00583">
    <property type="entry name" value="Acetyltransf_1"/>
    <property type="match status" value="1"/>
</dbReference>
<dbReference type="STRING" id="34027.SAMN05421829_10294"/>
<evidence type="ECO:0000256" key="1">
    <source>
        <dbReference type="ARBA" id="ARBA00022679"/>
    </source>
</evidence>
<dbReference type="SUPFAM" id="SSF55729">
    <property type="entry name" value="Acyl-CoA N-acyltransferases (Nat)"/>
    <property type="match status" value="1"/>
</dbReference>
<dbReference type="PANTHER" id="PTHR43420:SF47">
    <property type="entry name" value="N-ACETYLTRANSFERASE DOMAIN-CONTAINING PROTEIN"/>
    <property type="match status" value="1"/>
</dbReference>
<dbReference type="PANTHER" id="PTHR43420">
    <property type="entry name" value="ACETYLTRANSFERASE"/>
    <property type="match status" value="1"/>
</dbReference>
<accession>A0A1N6PL80</accession>
<evidence type="ECO:0000313" key="5">
    <source>
        <dbReference type="Proteomes" id="UP000186819"/>
    </source>
</evidence>
<dbReference type="Gene3D" id="3.40.630.30">
    <property type="match status" value="1"/>
</dbReference>
<keyword evidence="2" id="KW-0012">Acyltransferase</keyword>
<organism evidence="4 5">
    <name type="scientific">Aromatoleum tolulyticum</name>
    <dbReference type="NCBI Taxonomy" id="34027"/>
    <lineage>
        <taxon>Bacteria</taxon>
        <taxon>Pseudomonadati</taxon>
        <taxon>Pseudomonadota</taxon>
        <taxon>Betaproteobacteria</taxon>
        <taxon>Rhodocyclales</taxon>
        <taxon>Rhodocyclaceae</taxon>
        <taxon>Aromatoleum</taxon>
    </lineage>
</organism>
<protein>
    <submittedName>
        <fullName evidence="4">Acetyltransferase (GNAT) family protein</fullName>
    </submittedName>
</protein>
<dbReference type="Proteomes" id="UP000186819">
    <property type="component" value="Unassembled WGS sequence"/>
</dbReference>
<evidence type="ECO:0000259" key="3">
    <source>
        <dbReference type="PROSITE" id="PS51186"/>
    </source>
</evidence>
<dbReference type="EMBL" id="FTMD01000002">
    <property type="protein sequence ID" value="SIQ04962.1"/>
    <property type="molecule type" value="Genomic_DNA"/>
</dbReference>
<sequence length="178" mass="19573">MMAHRPKRTPEKIHVSVEVIRADYHDPVHANAIIELLDAYARDPMGGGEALPAEVKERVVRELARLPHAFSLIAYADGVAVGLANCFEAFSTFAARPLINIHDFVVLAEYRGRGVSQDLLEAVEAAARERGCCKITLEVLSGNEAARAAYAKFGFRDYTLDVRAGSALFWQKPLGNHD</sequence>
<dbReference type="InterPro" id="IPR016181">
    <property type="entry name" value="Acyl_CoA_acyltransferase"/>
</dbReference>
<name>A0A1N6PL80_9RHOO</name>
<keyword evidence="5" id="KW-1185">Reference proteome</keyword>
<feature type="domain" description="N-acetyltransferase" evidence="3">
    <location>
        <begin position="20"/>
        <end position="175"/>
    </location>
</feature>
<dbReference type="CDD" id="cd04301">
    <property type="entry name" value="NAT_SF"/>
    <property type="match status" value="1"/>
</dbReference>
<evidence type="ECO:0000256" key="2">
    <source>
        <dbReference type="ARBA" id="ARBA00023315"/>
    </source>
</evidence>
<dbReference type="PROSITE" id="PS51186">
    <property type="entry name" value="GNAT"/>
    <property type="match status" value="1"/>
</dbReference>
<dbReference type="GO" id="GO:0016747">
    <property type="term" value="F:acyltransferase activity, transferring groups other than amino-acyl groups"/>
    <property type="evidence" value="ECO:0007669"/>
    <property type="project" value="InterPro"/>
</dbReference>
<gene>
    <name evidence="4" type="ORF">SAMN05421829_10294</name>
</gene>
<keyword evidence="1 4" id="KW-0808">Transferase</keyword>
<proteinExistence type="predicted"/>
<dbReference type="InterPro" id="IPR050680">
    <property type="entry name" value="YpeA/RimI_acetyltransf"/>
</dbReference>